<reference evidence="2 3" key="1">
    <citation type="submission" date="2016-07" db="EMBL/GenBank/DDBJ databases">
        <title>Pervasive Adenine N6-methylation of Active Genes in Fungi.</title>
        <authorList>
            <consortium name="DOE Joint Genome Institute"/>
            <person name="Mondo S.J."/>
            <person name="Dannebaum R.O."/>
            <person name="Kuo R.C."/>
            <person name="Labutti K."/>
            <person name="Haridas S."/>
            <person name="Kuo A."/>
            <person name="Salamov A."/>
            <person name="Ahrendt S.R."/>
            <person name="Lipzen A."/>
            <person name="Sullivan W."/>
            <person name="Andreopoulos W.B."/>
            <person name="Clum A."/>
            <person name="Lindquist E."/>
            <person name="Daum C."/>
            <person name="Ramamoorthy G.K."/>
            <person name="Gryganskyi A."/>
            <person name="Culley D."/>
            <person name="Magnuson J.K."/>
            <person name="James T.Y."/>
            <person name="O'Malley M.A."/>
            <person name="Stajich J.E."/>
            <person name="Spatafora J.W."/>
            <person name="Visel A."/>
            <person name="Grigoriev I.V."/>
        </authorList>
    </citation>
    <scope>NUCLEOTIDE SEQUENCE [LARGE SCALE GENOMIC DNA]</scope>
    <source>
        <strain evidence="2 3">12-1054</strain>
    </source>
</reference>
<evidence type="ECO:0000256" key="1">
    <source>
        <dbReference type="SAM" id="MobiDB-lite"/>
    </source>
</evidence>
<dbReference type="GeneID" id="63787544"/>
<accession>A0A1Y2FQG9</accession>
<name>A0A1Y2FQG9_PROLT</name>
<evidence type="ECO:0000313" key="2">
    <source>
        <dbReference type="EMBL" id="ORY86228.1"/>
    </source>
</evidence>
<protein>
    <submittedName>
        <fullName evidence="2">Uncharacterized protein</fullName>
    </submittedName>
</protein>
<feature type="region of interest" description="Disordered" evidence="1">
    <location>
        <begin position="269"/>
        <end position="312"/>
    </location>
</feature>
<organism evidence="2 3">
    <name type="scientific">Protomyces lactucae-debilis</name>
    <dbReference type="NCBI Taxonomy" id="2754530"/>
    <lineage>
        <taxon>Eukaryota</taxon>
        <taxon>Fungi</taxon>
        <taxon>Dikarya</taxon>
        <taxon>Ascomycota</taxon>
        <taxon>Taphrinomycotina</taxon>
        <taxon>Taphrinomycetes</taxon>
        <taxon>Taphrinales</taxon>
        <taxon>Protomycetaceae</taxon>
        <taxon>Protomyces</taxon>
    </lineage>
</organism>
<dbReference type="AlphaFoldDB" id="A0A1Y2FQG9"/>
<feature type="region of interest" description="Disordered" evidence="1">
    <location>
        <begin position="140"/>
        <end position="164"/>
    </location>
</feature>
<evidence type="ECO:0000313" key="3">
    <source>
        <dbReference type="Proteomes" id="UP000193685"/>
    </source>
</evidence>
<feature type="region of interest" description="Disordered" evidence="1">
    <location>
        <begin position="434"/>
        <end position="481"/>
    </location>
</feature>
<dbReference type="Proteomes" id="UP000193685">
    <property type="component" value="Unassembled WGS sequence"/>
</dbReference>
<comment type="caution">
    <text evidence="2">The sequence shown here is derived from an EMBL/GenBank/DDBJ whole genome shotgun (WGS) entry which is preliminary data.</text>
</comment>
<dbReference type="RefSeq" id="XP_040727410.1">
    <property type="nucleotide sequence ID" value="XM_040870945.1"/>
</dbReference>
<proteinExistence type="predicted"/>
<dbReference type="EMBL" id="MCFI01000003">
    <property type="protein sequence ID" value="ORY86228.1"/>
    <property type="molecule type" value="Genomic_DNA"/>
</dbReference>
<dbReference type="OrthoDB" id="2344771at2759"/>
<dbReference type="STRING" id="56484.A0A1Y2FQG9"/>
<gene>
    <name evidence="2" type="ORF">BCR37DRAFT_391025</name>
</gene>
<sequence>MEAGLLPSLVGYYKAVAHTAQVGHAYECARLEKTITELQQQLDTQTALTNEEEERVQHAQADLQTAQQSILAQEKRVVALQHEIDALRQAHEATQGQDQQAVKQARATADSFKREIKALKEDLKLRDEEVRDLRQDAADRAVEEKEARDLARERDRSSREHREQVRAKDIEIRKLGHILEQTSARVAGLEADVGESREALKLTTMLLREAEARLREQALQGVAGRRSSQVTAALAAAAATQQTLAQPAVKQKAPAASIAVPKAVKKPVIADAESEEEQEPEQAPSETSTPAVQRPRKRAAAPTTLQEPPTTDYDAVPVAIAAQKQKQLAARRALAADKENYEPRARKSAVAAAGAKRKGKVMMSVEEFVASPPRSSSGEDSPAIKETAKVVKKRGGAKAMTSAALAKAAAAGKTKKSDFSMTPFVDKTRKLSVIPLSPPTSRDQQIRLRDEEDAGAQGGKMKKKRKLLGAGQRTLMDDTPKKTIVGGKKVFDFGKDLSPLKRPKSSGLVLK</sequence>
<keyword evidence="3" id="KW-1185">Reference proteome</keyword>